<dbReference type="Proteomes" id="UP000001054">
    <property type="component" value="Plasmid pNGR234b"/>
</dbReference>
<organism evidence="1">
    <name type="scientific">Sinorhizobium fredii (strain NBRC 101917 / NGR234)</name>
    <dbReference type="NCBI Taxonomy" id="394"/>
    <lineage>
        <taxon>Bacteria</taxon>
        <taxon>Pseudomonadati</taxon>
        <taxon>Pseudomonadota</taxon>
        <taxon>Alphaproteobacteria</taxon>
        <taxon>Hyphomicrobiales</taxon>
        <taxon>Rhizobiaceae</taxon>
        <taxon>Sinorhizobium/Ensifer group</taxon>
        <taxon>Sinorhizobium</taxon>
    </lineage>
</organism>
<dbReference type="EMBL" id="CP000874">
    <property type="protein sequence ID" value="ACP21977.1"/>
    <property type="molecule type" value="Genomic_DNA"/>
</dbReference>
<proteinExistence type="predicted"/>
<reference evidence="2 3" key="3">
    <citation type="journal article" date="2009" name="Appl. Environ. Microbiol.">
        <title>Rhizobium sp. strain NGR234 possesses a remarkable number of secretion systems.</title>
        <authorList>
            <person name="Schmeisser C."/>
            <person name="Liesegang H."/>
            <person name="Krysciak D."/>
            <person name="Bakkou N."/>
            <person name="Le Quere A."/>
            <person name="Wollherr A."/>
            <person name="Heinemeyer I."/>
            <person name="Morgenstern B."/>
            <person name="Pommerening-Roeser A."/>
            <person name="Flores M."/>
            <person name="Palacios R."/>
            <person name="Brenner S."/>
            <person name="Gottschalk G."/>
            <person name="Schmitz R.A."/>
            <person name="Broughton W.J."/>
            <person name="Perret X."/>
            <person name="Strittmatter A.W."/>
            <person name="Streit W.R."/>
        </authorList>
    </citation>
    <scope>NUCLEOTIDE SEQUENCE [LARGE SCALE GENOMIC DNA]</scope>
    <source>
        <strain evidence="3">NBRC 101917 / NGR234</strain>
        <strain evidence="2">NGR234</strain>
        <plasmid evidence="2">pNGR234b</plasmid>
    </source>
</reference>
<keyword evidence="3" id="KW-1185">Reference proteome</keyword>
<dbReference type="EMBL" id="AY316747">
    <property type="protein sequence ID" value="AAQ87439.1"/>
    <property type="molecule type" value="Genomic_DNA"/>
</dbReference>
<dbReference type="KEGG" id="rhi:NGR_b05180"/>
<geneLocation type="plasmid" evidence="2">
    <name>pNGR234b</name>
</geneLocation>
<evidence type="ECO:0000313" key="1">
    <source>
        <dbReference type="EMBL" id="AAQ87439.1"/>
    </source>
</evidence>
<keyword evidence="1" id="KW-0614">Plasmid</keyword>
<reference evidence="3" key="2">
    <citation type="journal article" date="2004" name="J. Bacteriol.">
        <title>An evolutionary hot spot: the pNGR234b replicon of Rhizobium sp. strain NGR234.</title>
        <authorList>
            <person name="Streit W.R."/>
            <person name="Schmitz R.A."/>
            <person name="Perret X."/>
            <person name="Staehelin C."/>
            <person name="Deakin W.J."/>
            <person name="Raasch C."/>
            <person name="Liesegang H."/>
            <person name="Broughton W.J."/>
        </authorList>
    </citation>
    <scope>NUCLEOTIDE SEQUENCE [LARGE SCALE GENOMIC DNA]</scope>
    <source>
        <strain evidence="3">NBRC 101917 / NGR234</strain>
    </source>
</reference>
<accession>Q6W1C9</accession>
<dbReference type="AlphaFoldDB" id="Q6W1C9"/>
<dbReference type="RefSeq" id="WP_012706576.1">
    <property type="nucleotide sequence ID" value="NC_012586.1"/>
</dbReference>
<sequence length="99" mass="11515">MNHSVVSFQARTASRSTHFSTQFTTAADFRIQKKAERIWEISALSDRALKWLNTEYRPDSPVRNDAFRTCLTGANRFMRNARDEGYRIEYVGPLSVSYF</sequence>
<reference evidence="1" key="1">
    <citation type="submission" date="2003-06" db="EMBL/GenBank/DDBJ databases">
        <title>Comparative DNA analysis of two large contigs of the Rhizobium sp. NGR234 megaplasmid 2.</title>
        <authorList>
            <person name="Broughton W.J."/>
            <person name="Perret X."/>
            <person name="Staehelin C."/>
            <person name="Schmitz R.A."/>
            <person name="Raasch C."/>
            <person name="Liesegang H."/>
            <person name="Gottschalk G."/>
            <person name="Streit W.R."/>
        </authorList>
    </citation>
    <scope>NUCLEOTIDE SEQUENCE</scope>
    <source>
        <strain evidence="1">NGR234</strain>
        <plasmid evidence="1">megaplasmid 2</plasmid>
    </source>
</reference>
<name>Q6W1C9_SINFN</name>
<evidence type="ECO:0000313" key="2">
    <source>
        <dbReference type="EMBL" id="ACP21977.1"/>
    </source>
</evidence>
<protein>
    <submittedName>
        <fullName evidence="1">Uncharacterized protein</fullName>
    </submittedName>
</protein>
<gene>
    <name evidence="2" type="ordered locus">NGR_b05180</name>
    <name evidence="1" type="ORF">RNGR00313</name>
</gene>
<dbReference type="HOGENOM" id="CLU_2344654_0_0_5"/>
<geneLocation type="plasmid" evidence="3">
    <name>sym pNGR234b</name>
</geneLocation>
<geneLocation type="plasmid" evidence="1">
    <name>megaplasmid 2</name>
</geneLocation>
<evidence type="ECO:0000313" key="3">
    <source>
        <dbReference type="Proteomes" id="UP000001054"/>
    </source>
</evidence>
<dbReference type="OrthoDB" id="8283023at2"/>